<evidence type="ECO:0000259" key="3">
    <source>
        <dbReference type="Pfam" id="PF00248"/>
    </source>
</evidence>
<dbReference type="CDD" id="cd19078">
    <property type="entry name" value="AKR_AKR13C1_2"/>
    <property type="match status" value="1"/>
</dbReference>
<evidence type="ECO:0000313" key="5">
    <source>
        <dbReference type="Proteomes" id="UP001208690"/>
    </source>
</evidence>
<proteinExistence type="predicted"/>
<gene>
    <name evidence="4" type="ORF">MUB52_18085</name>
</gene>
<reference evidence="4 5" key="1">
    <citation type="submission" date="2022-04" db="EMBL/GenBank/DDBJ databases">
        <title>Roseobacter sp. WL0113 is a bacterium isolated from neritic sediment.</title>
        <authorList>
            <person name="Wang L."/>
            <person name="He W."/>
            <person name="Zhang D.-F."/>
        </authorList>
    </citation>
    <scope>NUCLEOTIDE SEQUENCE [LARGE SCALE GENOMIC DNA]</scope>
    <source>
        <strain evidence="4 5">WL0113</strain>
    </source>
</reference>
<feature type="chain" id="PRO_5046900972" evidence="2">
    <location>
        <begin position="36"/>
        <end position="380"/>
    </location>
</feature>
<protein>
    <submittedName>
        <fullName evidence="4">Aldo/keto reductase</fullName>
    </submittedName>
</protein>
<feature type="signal peptide" evidence="2">
    <location>
        <begin position="1"/>
        <end position="35"/>
    </location>
</feature>
<dbReference type="InterPro" id="IPR006311">
    <property type="entry name" value="TAT_signal"/>
</dbReference>
<keyword evidence="1" id="KW-0560">Oxidoreductase</keyword>
<sequence>MTVDTPDINRNRRAFLAGIPATAAAFALGAAPAAAQTTQTAATAAPGRRMLGNLEVSELGLGVQNMHRTFHTIVPDRDDMIALIRAAYEQGVTFFDCAEVYGPFECERILGEAMAPFRDDIQVTTKFGFGVDPETGVWDFTVTSRPERIRRAVEGSLQRLGTDRIDLLYQHRVDPDVPIEDVAGTVQDLMAEGKVLHWGLSEMGPRTLRRAHELLPVSAVQSEYSMMWRAREADILPLCAELGIGFVPFAPLGYGFLTGAIDMETSFAPSDFRANTSRMAPENRASNMALVELAREWAERKGAKPGQIALAWLLAQGDNIVPIPGTTQMPHLRTNIAAAEVTFTSDELAELTTALDAIEVQGGRAPALVAEWSDVEAPDV</sequence>
<organism evidence="4 5">
    <name type="scientific">Roseobacter sinensis</name>
    <dbReference type="NCBI Taxonomy" id="2931391"/>
    <lineage>
        <taxon>Bacteria</taxon>
        <taxon>Pseudomonadati</taxon>
        <taxon>Pseudomonadota</taxon>
        <taxon>Alphaproteobacteria</taxon>
        <taxon>Rhodobacterales</taxon>
        <taxon>Roseobacteraceae</taxon>
        <taxon>Roseobacter</taxon>
    </lineage>
</organism>
<keyword evidence="2" id="KW-0732">Signal</keyword>
<dbReference type="PANTHER" id="PTHR43625">
    <property type="entry name" value="AFLATOXIN B1 ALDEHYDE REDUCTASE"/>
    <property type="match status" value="1"/>
</dbReference>
<accession>A0ABT3BIE5</accession>
<keyword evidence="5" id="KW-1185">Reference proteome</keyword>
<dbReference type="PROSITE" id="PS51318">
    <property type="entry name" value="TAT"/>
    <property type="match status" value="1"/>
</dbReference>
<evidence type="ECO:0000313" key="4">
    <source>
        <dbReference type="EMBL" id="MCV3273346.1"/>
    </source>
</evidence>
<dbReference type="Pfam" id="PF00248">
    <property type="entry name" value="Aldo_ket_red"/>
    <property type="match status" value="1"/>
</dbReference>
<dbReference type="SUPFAM" id="SSF51430">
    <property type="entry name" value="NAD(P)-linked oxidoreductase"/>
    <property type="match status" value="1"/>
</dbReference>
<comment type="caution">
    <text evidence="4">The sequence shown here is derived from an EMBL/GenBank/DDBJ whole genome shotgun (WGS) entry which is preliminary data.</text>
</comment>
<evidence type="ECO:0000256" key="1">
    <source>
        <dbReference type="ARBA" id="ARBA00023002"/>
    </source>
</evidence>
<dbReference type="Proteomes" id="UP001208690">
    <property type="component" value="Unassembled WGS sequence"/>
</dbReference>
<dbReference type="Gene3D" id="3.20.20.100">
    <property type="entry name" value="NADP-dependent oxidoreductase domain"/>
    <property type="match status" value="1"/>
</dbReference>
<evidence type="ECO:0000256" key="2">
    <source>
        <dbReference type="SAM" id="SignalP"/>
    </source>
</evidence>
<name>A0ABT3BIE5_9RHOB</name>
<dbReference type="InterPro" id="IPR050791">
    <property type="entry name" value="Aldo-Keto_reductase"/>
</dbReference>
<dbReference type="EMBL" id="JALIEB010000014">
    <property type="protein sequence ID" value="MCV3273346.1"/>
    <property type="molecule type" value="Genomic_DNA"/>
</dbReference>
<feature type="domain" description="NADP-dependent oxidoreductase" evidence="3">
    <location>
        <begin position="75"/>
        <end position="354"/>
    </location>
</feature>
<dbReference type="PANTHER" id="PTHR43625:SF77">
    <property type="entry name" value="ALDO-KETO REDUCTASE"/>
    <property type="match status" value="1"/>
</dbReference>
<dbReference type="InterPro" id="IPR023210">
    <property type="entry name" value="NADP_OxRdtase_dom"/>
</dbReference>
<dbReference type="RefSeq" id="WP_263845571.1">
    <property type="nucleotide sequence ID" value="NZ_JALIEB010000014.1"/>
</dbReference>
<dbReference type="InterPro" id="IPR036812">
    <property type="entry name" value="NAD(P)_OxRdtase_dom_sf"/>
</dbReference>